<gene>
    <name evidence="2" type="ORF">C8F04DRAFT_1139956</name>
</gene>
<feature type="compositionally biased region" description="Low complexity" evidence="1">
    <location>
        <begin position="112"/>
        <end position="122"/>
    </location>
</feature>
<dbReference type="Proteomes" id="UP001218188">
    <property type="component" value="Unassembled WGS sequence"/>
</dbReference>
<protein>
    <submittedName>
        <fullName evidence="2">Uncharacterized protein</fullName>
    </submittedName>
</protein>
<sequence>MNIRLLRIRVVTFALSRVSCNLALHLHPNLGGKGLVATREVSELIKTHLIGLQDSRLKLRFMLAVGSRSLTAAGFTTPEALGGLATEVADSTAEAVAGFVARGADDAAAFTAAGESSGASSTDPNISLKGREGCKIPVSVPAARNRGSS</sequence>
<reference evidence="2" key="1">
    <citation type="submission" date="2023-03" db="EMBL/GenBank/DDBJ databases">
        <title>Massive genome expansion in bonnet fungi (Mycena s.s.) driven by repeated elements and novel gene families across ecological guilds.</title>
        <authorList>
            <consortium name="Lawrence Berkeley National Laboratory"/>
            <person name="Harder C.B."/>
            <person name="Miyauchi S."/>
            <person name="Viragh M."/>
            <person name="Kuo A."/>
            <person name="Thoen E."/>
            <person name="Andreopoulos B."/>
            <person name="Lu D."/>
            <person name="Skrede I."/>
            <person name="Drula E."/>
            <person name="Henrissat B."/>
            <person name="Morin E."/>
            <person name="Kohler A."/>
            <person name="Barry K."/>
            <person name="LaButti K."/>
            <person name="Morin E."/>
            <person name="Salamov A."/>
            <person name="Lipzen A."/>
            <person name="Mereny Z."/>
            <person name="Hegedus B."/>
            <person name="Baldrian P."/>
            <person name="Stursova M."/>
            <person name="Weitz H."/>
            <person name="Taylor A."/>
            <person name="Grigoriev I.V."/>
            <person name="Nagy L.G."/>
            <person name="Martin F."/>
            <person name="Kauserud H."/>
        </authorList>
    </citation>
    <scope>NUCLEOTIDE SEQUENCE</scope>
    <source>
        <strain evidence="2">CBHHK200</strain>
    </source>
</reference>
<organism evidence="2 3">
    <name type="scientific">Mycena alexandri</name>
    <dbReference type="NCBI Taxonomy" id="1745969"/>
    <lineage>
        <taxon>Eukaryota</taxon>
        <taxon>Fungi</taxon>
        <taxon>Dikarya</taxon>
        <taxon>Basidiomycota</taxon>
        <taxon>Agaricomycotina</taxon>
        <taxon>Agaricomycetes</taxon>
        <taxon>Agaricomycetidae</taxon>
        <taxon>Agaricales</taxon>
        <taxon>Marasmiineae</taxon>
        <taxon>Mycenaceae</taxon>
        <taxon>Mycena</taxon>
    </lineage>
</organism>
<keyword evidence="3" id="KW-1185">Reference proteome</keyword>
<evidence type="ECO:0000256" key="1">
    <source>
        <dbReference type="SAM" id="MobiDB-lite"/>
    </source>
</evidence>
<feature type="region of interest" description="Disordered" evidence="1">
    <location>
        <begin position="112"/>
        <end position="132"/>
    </location>
</feature>
<name>A0AAD6S7T5_9AGAR</name>
<dbReference type="EMBL" id="JARJCM010000223">
    <property type="protein sequence ID" value="KAJ7021806.1"/>
    <property type="molecule type" value="Genomic_DNA"/>
</dbReference>
<accession>A0AAD6S7T5</accession>
<evidence type="ECO:0000313" key="3">
    <source>
        <dbReference type="Proteomes" id="UP001218188"/>
    </source>
</evidence>
<proteinExistence type="predicted"/>
<evidence type="ECO:0000313" key="2">
    <source>
        <dbReference type="EMBL" id="KAJ7021806.1"/>
    </source>
</evidence>
<dbReference type="AlphaFoldDB" id="A0AAD6S7T5"/>
<comment type="caution">
    <text evidence="2">The sequence shown here is derived from an EMBL/GenBank/DDBJ whole genome shotgun (WGS) entry which is preliminary data.</text>
</comment>